<feature type="domain" description="F-box" evidence="1">
    <location>
        <begin position="10"/>
        <end position="46"/>
    </location>
</feature>
<dbReference type="InterPro" id="IPR036047">
    <property type="entry name" value="F-box-like_dom_sf"/>
</dbReference>
<dbReference type="EMBL" id="JAAIUW010000006">
    <property type="protein sequence ID" value="KAF7827909.1"/>
    <property type="molecule type" value="Genomic_DNA"/>
</dbReference>
<dbReference type="InterPro" id="IPR055411">
    <property type="entry name" value="LRR_FXL15/At3g58940/PEG3-like"/>
</dbReference>
<dbReference type="OrthoDB" id="1427035at2759"/>
<dbReference type="PANTHER" id="PTHR34145">
    <property type="entry name" value="OS02G0105600 PROTEIN"/>
    <property type="match status" value="1"/>
</dbReference>
<dbReference type="SUPFAM" id="SSF81383">
    <property type="entry name" value="F-box domain"/>
    <property type="match status" value="1"/>
</dbReference>
<dbReference type="Gene3D" id="3.80.10.10">
    <property type="entry name" value="Ribonuclease Inhibitor"/>
    <property type="match status" value="1"/>
</dbReference>
<dbReference type="Gene3D" id="1.20.1280.50">
    <property type="match status" value="1"/>
</dbReference>
<dbReference type="Proteomes" id="UP000634136">
    <property type="component" value="Unassembled WGS sequence"/>
</dbReference>
<dbReference type="PANTHER" id="PTHR34145:SF28">
    <property type="entry name" value="F-BOX DOMAIN-CONTAINING PROTEIN"/>
    <property type="match status" value="1"/>
</dbReference>
<evidence type="ECO:0000313" key="3">
    <source>
        <dbReference type="Proteomes" id="UP000634136"/>
    </source>
</evidence>
<dbReference type="InterPro" id="IPR032675">
    <property type="entry name" value="LRR_dom_sf"/>
</dbReference>
<dbReference type="InterPro" id="IPR001810">
    <property type="entry name" value="F-box_dom"/>
</dbReference>
<reference evidence="2" key="1">
    <citation type="submission" date="2020-09" db="EMBL/GenBank/DDBJ databases">
        <title>Genome-Enabled Discovery of Anthraquinone Biosynthesis in Senna tora.</title>
        <authorList>
            <person name="Kang S.-H."/>
            <person name="Pandey R.P."/>
            <person name="Lee C.-M."/>
            <person name="Sim J.-S."/>
            <person name="Jeong J.-T."/>
            <person name="Choi B.-S."/>
            <person name="Jung M."/>
            <person name="Ginzburg D."/>
            <person name="Zhao K."/>
            <person name="Won S.Y."/>
            <person name="Oh T.-J."/>
            <person name="Yu Y."/>
            <person name="Kim N.-H."/>
            <person name="Lee O.R."/>
            <person name="Lee T.-H."/>
            <person name="Bashyal P."/>
            <person name="Kim T.-S."/>
            <person name="Lee W.-H."/>
            <person name="Kawkins C."/>
            <person name="Kim C.-K."/>
            <person name="Kim J.S."/>
            <person name="Ahn B.O."/>
            <person name="Rhee S.Y."/>
            <person name="Sohng J.K."/>
        </authorList>
    </citation>
    <scope>NUCLEOTIDE SEQUENCE</scope>
    <source>
        <tissue evidence="2">Leaf</tissue>
    </source>
</reference>
<proteinExistence type="predicted"/>
<dbReference type="PROSITE" id="PS50181">
    <property type="entry name" value="FBOX"/>
    <property type="match status" value="1"/>
</dbReference>
<dbReference type="Pfam" id="PF24758">
    <property type="entry name" value="LRR_At5g56370"/>
    <property type="match status" value="1"/>
</dbReference>
<dbReference type="Pfam" id="PF00646">
    <property type="entry name" value="F-box"/>
    <property type="match status" value="1"/>
</dbReference>
<dbReference type="CDD" id="cd22160">
    <property type="entry name" value="F-box_AtFBL13-like"/>
    <property type="match status" value="1"/>
</dbReference>
<evidence type="ECO:0000313" key="2">
    <source>
        <dbReference type="EMBL" id="KAF7827909.1"/>
    </source>
</evidence>
<dbReference type="InterPro" id="IPR053781">
    <property type="entry name" value="F-box_AtFBL13-like"/>
</dbReference>
<dbReference type="InterPro" id="IPR053772">
    <property type="entry name" value="At1g61320/At1g61330-like"/>
</dbReference>
<keyword evidence="3" id="KW-1185">Reference proteome</keyword>
<dbReference type="SUPFAM" id="SSF52047">
    <property type="entry name" value="RNI-like"/>
    <property type="match status" value="1"/>
</dbReference>
<gene>
    <name evidence="2" type="ORF">G2W53_019073</name>
</gene>
<accession>A0A834U1N0</accession>
<sequence>MMKADHDMPVDLISELPRNVIDHILEILPIRDAVRTSILSRKWKNMWLTVPRLEFADSFFEIPQGHEIPRVITEILLQHDGLLEQFILCIPREYPTRVRCLSLWIRYLSRSGIRDLMLVNDQPDPYEIPSHLFSCLNLAYLDITNFAMKPPPPDFGGFKSLTGLHMFSIRIESDVLESLISGCPLLVNLSISGCIGFDCLSISAPNLQVLVILDHRAFKSICLKNLKNLVDLNIILNGHMEDLEGGRRSNLVDYFSSLPKVEKLHLAGSYITFLSLGYIPETLPNMIYSLKHLQLCGISFNNPRHISLLVCLLKSSPNLVEFDVKISNLESLPVFSCFGEPVSNFCSFNQLRTVFIIVDTIFEPAVGLAKYILANSPLLEILSFMIDHKQSDAAECEASHFSARPSPSSILTTSDILGLLLGSALLPEMSSSKRIPKPKTSVLSEDCPVERYSGAMCPTVPLTAVVTCDSQGYPLPCGPIQRRLRLETGSDASVGHVGIHQEPLGGSDAEAVETKEVPVHGEAYHLHFSLELSLSTSSIDGTCCYVFEPFHCYDSSSFW</sequence>
<evidence type="ECO:0000259" key="1">
    <source>
        <dbReference type="PROSITE" id="PS50181"/>
    </source>
</evidence>
<protein>
    <submittedName>
        <fullName evidence="2">F-box/FBD/LRR-repeat protein</fullName>
    </submittedName>
</protein>
<comment type="caution">
    <text evidence="2">The sequence shown here is derived from an EMBL/GenBank/DDBJ whole genome shotgun (WGS) entry which is preliminary data.</text>
</comment>
<dbReference type="AlphaFoldDB" id="A0A834U1N0"/>
<name>A0A834U1N0_9FABA</name>
<organism evidence="2 3">
    <name type="scientific">Senna tora</name>
    <dbReference type="NCBI Taxonomy" id="362788"/>
    <lineage>
        <taxon>Eukaryota</taxon>
        <taxon>Viridiplantae</taxon>
        <taxon>Streptophyta</taxon>
        <taxon>Embryophyta</taxon>
        <taxon>Tracheophyta</taxon>
        <taxon>Spermatophyta</taxon>
        <taxon>Magnoliopsida</taxon>
        <taxon>eudicotyledons</taxon>
        <taxon>Gunneridae</taxon>
        <taxon>Pentapetalae</taxon>
        <taxon>rosids</taxon>
        <taxon>fabids</taxon>
        <taxon>Fabales</taxon>
        <taxon>Fabaceae</taxon>
        <taxon>Caesalpinioideae</taxon>
        <taxon>Cassia clade</taxon>
        <taxon>Senna</taxon>
    </lineage>
</organism>